<name>A0A7G2CA31_9TRYP</name>
<dbReference type="InterPro" id="IPR050358">
    <property type="entry name" value="RSE1/DDB1/CFT1"/>
</dbReference>
<evidence type="ECO:0000313" key="7">
    <source>
        <dbReference type="EMBL" id="CAD2216305.1"/>
    </source>
</evidence>
<dbReference type="InterPro" id="IPR015943">
    <property type="entry name" value="WD40/YVTN_repeat-like_dom_sf"/>
</dbReference>
<accession>A0A7G2CA31</accession>
<dbReference type="Pfam" id="PF03178">
    <property type="entry name" value="CPSF_A"/>
    <property type="match status" value="1"/>
</dbReference>
<dbReference type="InterPro" id="IPR058543">
    <property type="entry name" value="Beta-prop_RSE1/DDB1/CPSF1_2nd"/>
</dbReference>
<dbReference type="InterPro" id="IPR018846">
    <property type="entry name" value="Beta-prop_RSE1/DDB1/CPSF1_1st"/>
</dbReference>
<evidence type="ECO:0000259" key="6">
    <source>
        <dbReference type="Pfam" id="PF23726"/>
    </source>
</evidence>
<reference evidence="7 8" key="1">
    <citation type="submission" date="2020-08" db="EMBL/GenBank/DDBJ databases">
        <authorList>
            <person name="Newling K."/>
            <person name="Davey J."/>
            <person name="Forrester S."/>
        </authorList>
    </citation>
    <scope>NUCLEOTIDE SEQUENCE [LARGE SCALE GENOMIC DNA]</scope>
    <source>
        <strain evidence="8">Crithidia deanei Carvalho (ATCC PRA-265)</strain>
    </source>
</reference>
<feature type="domain" description="RSE1/DDB1/CPSF1 first beta-propeller" evidence="5">
    <location>
        <begin position="243"/>
        <end position="485"/>
    </location>
</feature>
<dbReference type="PANTHER" id="PTHR10644">
    <property type="entry name" value="DNA REPAIR/RNA PROCESSING CPSF FAMILY"/>
    <property type="match status" value="1"/>
</dbReference>
<dbReference type="VEuPathDB" id="TriTrypDB:ADEAN_000376700"/>
<proteinExistence type="predicted"/>
<evidence type="ECO:0000256" key="3">
    <source>
        <dbReference type="SAM" id="MobiDB-lite"/>
    </source>
</evidence>
<dbReference type="InterPro" id="IPR004871">
    <property type="entry name" value="RSE1/DDB1/CPSF1_C"/>
</dbReference>
<feature type="compositionally biased region" description="Acidic residues" evidence="3">
    <location>
        <begin position="182"/>
        <end position="192"/>
    </location>
</feature>
<evidence type="ECO:0000256" key="1">
    <source>
        <dbReference type="ARBA" id="ARBA00004123"/>
    </source>
</evidence>
<dbReference type="Pfam" id="PF23726">
    <property type="entry name" value="Beta-prop_RSE1_2nd"/>
    <property type="match status" value="1"/>
</dbReference>
<feature type="domain" description="RSE1/DDB1/CPSF1 C-terminal" evidence="4">
    <location>
        <begin position="1033"/>
        <end position="1340"/>
    </location>
</feature>
<gene>
    <name evidence="7" type="ORF">ADEAN_000376700</name>
</gene>
<dbReference type="Gene3D" id="2.130.10.10">
    <property type="entry name" value="YVTN repeat-like/Quinoprotein amine dehydrogenase"/>
    <property type="match status" value="2"/>
</dbReference>
<feature type="domain" description="RSE1/DDB1/CPSF1 second beta-propeller" evidence="6">
    <location>
        <begin position="591"/>
        <end position="945"/>
    </location>
</feature>
<evidence type="ECO:0000259" key="5">
    <source>
        <dbReference type="Pfam" id="PF10433"/>
    </source>
</evidence>
<dbReference type="GO" id="GO:0005634">
    <property type="term" value="C:nucleus"/>
    <property type="evidence" value="ECO:0007669"/>
    <property type="project" value="UniProtKB-SubCell"/>
</dbReference>
<comment type="subcellular location">
    <subcellularLocation>
        <location evidence="1">Nucleus</location>
    </subcellularLocation>
</comment>
<dbReference type="GO" id="GO:0003676">
    <property type="term" value="F:nucleic acid binding"/>
    <property type="evidence" value="ECO:0007669"/>
    <property type="project" value="InterPro"/>
</dbReference>
<protein>
    <submittedName>
        <fullName evidence="7">Mono-functional DNA-alkylating methyl methanesulfonate N-term/CPSF A subunit region containing protein, putative</fullName>
    </submittedName>
</protein>
<dbReference type="Proteomes" id="UP000515908">
    <property type="component" value="Chromosome 06"/>
</dbReference>
<sequence>MLKIAALPSLPVSSITDSVSGNFSGITRREVVAVRQNVLTLYGEAQTSDSGEPALHTIASVSLNAPPVSVAVCRPADSPVDVLVLLFDNYHLSLLQFNPMTLKFETIGILQLDDRPCAKKSTSLDPILRVNSTSTHMAVLVNQCDLFVVPILRVSSKDAVATALADNNADSSPHQASKIELDDWGDESDDEQNTTSPKEETTTRSTVATVHSSVKGNLELDVAVILGTPLHVSTSEIKDYLQNVRDIQFVESSGEPLLTFLYERLPAWAGRVRLVKWKSGTVEAHMLTCSVLWTKITGAHSSPEKVLVISDVENISYSATHMVPLPSMGQVSSSVLCFAINTIFHVSTKSNTCVYINNNGKEEADSVRAGSVVARPMKWIGGATESVIRTNINFANATAFPLSSNNKGWDRILVVTEEDGTVVELTITTEGSSVEGLSCRVLVGEGFFASSICLLKDNILFFGSDKGDSNLVQLSDDDAPRSLQRFTGLGCVRSMEMIDSDGSKANLSNELDPSVETSPFADLFRNASVDPMPLRYNPAHRPKDLAVCCGHKSSGAISILRHTARDNLIRRVDMNAVSTFFLDGSLRKRERDADSTTVPLLVLSGVGFTLLFSVRSDSVQQVKGAAFADKQRTVLACELAWCGSILQVTEHDIRVLSKDGRKSLHEMPFGTAGPEGKSVLSAVAVAEASAVFILFSDHTLHQFTVNTDSEIASGGAPLQDVSAFCYAEKRNSLVVQRDKDLVFLAPKSLEEEIKFANFFTLPPVVVEGAQAAVETGLVLPRVEQIAVFEDHDPSQTTVTSTLVFILSTGELVTYLYLNGDGKSTPARLLKDVHYFLNVEPAKESVETIDEMKKMAEQREKLRLDTYKSRKASVRLTGFTNIGGLRGIYACGQQPAFLFYNKTVNKLEITPHGVHHPVRGFSTFKSRHIDNGYVYCCEGYVNIATVDKLGELFASGWWMKRIPLKETPHHLLYTPSIHGAYVVTSSPQPYTPRKASFDVHYMFNADGKLMPTADEPPDYVSAASGLRVPQNDRYKIQLFSCFTWALMDTMLLEENEKVLGATSVTIVRDTALDTVTKSSEAPVCVLGTGFPLGEDVTTRGRVILCTTRHEAGKHCLRILHSEPMRGPVTAVAGDSETIMVSIGGTIRAMQFDAVNHKLLTMAILSTGAYVTSLAVLRDYVVFGDIYQSTTFARFSADNHTLTVLGRDTSAVSVVFNDMLYSKDLFAVIASDADRNLYVHGYEPRVKSSEKGEAKVLQAALQLTGEYRIPGGSLVQYQRLTSPFRTSSSAAVYATNMGEIGFLVGFNRQMNVYLQHMAKIVDNGLQHPAGLTPRMFLGYNQEGVKVSLRGDSKVVYTPLLTALCELDGITKEKMIEKRIKLDTLLGIGSTIQREASIF</sequence>
<feature type="region of interest" description="Disordered" evidence="3">
    <location>
        <begin position="166"/>
        <end position="208"/>
    </location>
</feature>
<evidence type="ECO:0000256" key="2">
    <source>
        <dbReference type="ARBA" id="ARBA00023242"/>
    </source>
</evidence>
<keyword evidence="8" id="KW-1185">Reference proteome</keyword>
<organism evidence="7 8">
    <name type="scientific">Angomonas deanei</name>
    <dbReference type="NCBI Taxonomy" id="59799"/>
    <lineage>
        <taxon>Eukaryota</taxon>
        <taxon>Discoba</taxon>
        <taxon>Euglenozoa</taxon>
        <taxon>Kinetoplastea</taxon>
        <taxon>Metakinetoplastina</taxon>
        <taxon>Trypanosomatida</taxon>
        <taxon>Trypanosomatidae</taxon>
        <taxon>Strigomonadinae</taxon>
        <taxon>Angomonas</taxon>
    </lineage>
</organism>
<feature type="domain" description="RSE1/DDB1/CPSF1 first beta-propeller" evidence="5">
    <location>
        <begin position="14"/>
        <end position="153"/>
    </location>
</feature>
<dbReference type="EMBL" id="LR877150">
    <property type="protein sequence ID" value="CAD2216305.1"/>
    <property type="molecule type" value="Genomic_DNA"/>
</dbReference>
<keyword evidence="2" id="KW-0539">Nucleus</keyword>
<dbReference type="Pfam" id="PF10433">
    <property type="entry name" value="Beta-prop_RSE1_1st"/>
    <property type="match status" value="2"/>
</dbReference>
<evidence type="ECO:0000313" key="8">
    <source>
        <dbReference type="Proteomes" id="UP000515908"/>
    </source>
</evidence>
<evidence type="ECO:0000259" key="4">
    <source>
        <dbReference type="Pfam" id="PF03178"/>
    </source>
</evidence>